<evidence type="ECO:0000256" key="4">
    <source>
        <dbReference type="PROSITE-ProRule" id="PRU10141"/>
    </source>
</evidence>
<feature type="compositionally biased region" description="Polar residues" evidence="5">
    <location>
        <begin position="871"/>
        <end position="883"/>
    </location>
</feature>
<organism evidence="7 8">
    <name type="scientific">Tritrichomonas musculus</name>
    <dbReference type="NCBI Taxonomy" id="1915356"/>
    <lineage>
        <taxon>Eukaryota</taxon>
        <taxon>Metamonada</taxon>
        <taxon>Parabasalia</taxon>
        <taxon>Tritrichomonadida</taxon>
        <taxon>Tritrichomonadidae</taxon>
        <taxon>Tritrichomonas</taxon>
    </lineage>
</organism>
<feature type="region of interest" description="Disordered" evidence="5">
    <location>
        <begin position="605"/>
        <end position="910"/>
    </location>
</feature>
<dbReference type="Proteomes" id="UP001470230">
    <property type="component" value="Unassembled WGS sequence"/>
</dbReference>
<feature type="compositionally biased region" description="Low complexity" evidence="5">
    <location>
        <begin position="606"/>
        <end position="641"/>
    </location>
</feature>
<feature type="compositionally biased region" description="Polar residues" evidence="5">
    <location>
        <begin position="970"/>
        <end position="979"/>
    </location>
</feature>
<evidence type="ECO:0000313" key="8">
    <source>
        <dbReference type="Proteomes" id="UP001470230"/>
    </source>
</evidence>
<feature type="binding site" evidence="4">
    <location>
        <position position="1047"/>
    </location>
    <ligand>
        <name>ATP</name>
        <dbReference type="ChEBI" id="CHEBI:30616"/>
    </ligand>
</feature>
<dbReference type="InterPro" id="IPR011009">
    <property type="entry name" value="Kinase-like_dom_sf"/>
</dbReference>
<dbReference type="InterPro" id="IPR017441">
    <property type="entry name" value="Protein_kinase_ATP_BS"/>
</dbReference>
<dbReference type="PROSITE" id="PS00107">
    <property type="entry name" value="PROTEIN_KINASE_ATP"/>
    <property type="match status" value="1"/>
</dbReference>
<dbReference type="PANTHER" id="PTHR11102">
    <property type="entry name" value="SEL-1-LIKE PROTEIN"/>
    <property type="match status" value="1"/>
</dbReference>
<dbReference type="SUPFAM" id="SSF81901">
    <property type="entry name" value="HCP-like"/>
    <property type="match status" value="2"/>
</dbReference>
<dbReference type="PANTHER" id="PTHR11102:SF160">
    <property type="entry name" value="ERAD-ASSOCIATED E3 UBIQUITIN-PROTEIN LIGASE COMPONENT HRD3"/>
    <property type="match status" value="1"/>
</dbReference>
<feature type="compositionally biased region" description="Low complexity" evidence="5">
    <location>
        <begin position="734"/>
        <end position="755"/>
    </location>
</feature>
<dbReference type="EMBL" id="JAPFFF010000031">
    <property type="protein sequence ID" value="KAK8845138.1"/>
    <property type="molecule type" value="Genomic_DNA"/>
</dbReference>
<feature type="compositionally biased region" description="Low complexity" evidence="5">
    <location>
        <begin position="666"/>
        <end position="691"/>
    </location>
</feature>
<name>A0ABR2HDL8_9EUKA</name>
<evidence type="ECO:0000256" key="5">
    <source>
        <dbReference type="SAM" id="MobiDB-lite"/>
    </source>
</evidence>
<dbReference type="PROSITE" id="PS50011">
    <property type="entry name" value="PROTEIN_KINASE_DOM"/>
    <property type="match status" value="1"/>
</dbReference>
<comment type="caution">
    <text evidence="7">The sequence shown here is derived from an EMBL/GenBank/DDBJ whole genome shotgun (WGS) entry which is preliminary data.</text>
</comment>
<keyword evidence="8" id="KW-1185">Reference proteome</keyword>
<gene>
    <name evidence="7" type="ORF">M9Y10_021320</name>
</gene>
<dbReference type="InterPro" id="IPR006597">
    <property type="entry name" value="Sel1-like"/>
</dbReference>
<comment type="similarity">
    <text evidence="3">Belongs to the sel-1 family.</text>
</comment>
<dbReference type="InterPro" id="IPR008271">
    <property type="entry name" value="Ser/Thr_kinase_AS"/>
</dbReference>
<dbReference type="SMART" id="SM00671">
    <property type="entry name" value="SEL1"/>
    <property type="match status" value="7"/>
</dbReference>
<dbReference type="InterPro" id="IPR000719">
    <property type="entry name" value="Prot_kinase_dom"/>
</dbReference>
<feature type="compositionally biased region" description="Low complexity" evidence="5">
    <location>
        <begin position="770"/>
        <end position="860"/>
    </location>
</feature>
<dbReference type="Gene3D" id="1.10.510.10">
    <property type="entry name" value="Transferase(Phosphotransferase) domain 1"/>
    <property type="match status" value="1"/>
</dbReference>
<feature type="region of interest" description="Disordered" evidence="5">
    <location>
        <begin position="962"/>
        <end position="1001"/>
    </location>
</feature>
<dbReference type="Pfam" id="PF00069">
    <property type="entry name" value="Pkinase"/>
    <property type="match status" value="1"/>
</dbReference>
<protein>
    <recommendedName>
        <fullName evidence="6">Protein kinase domain-containing protein</fullName>
    </recommendedName>
</protein>
<evidence type="ECO:0000313" key="7">
    <source>
        <dbReference type="EMBL" id="KAK8845138.1"/>
    </source>
</evidence>
<feature type="compositionally biased region" description="Basic and acidic residues" evidence="5">
    <location>
        <begin position="983"/>
        <end position="998"/>
    </location>
</feature>
<dbReference type="InterPro" id="IPR050767">
    <property type="entry name" value="Sel1_AlgK"/>
</dbReference>
<evidence type="ECO:0000256" key="1">
    <source>
        <dbReference type="ARBA" id="ARBA00022741"/>
    </source>
</evidence>
<dbReference type="PROSITE" id="PS00108">
    <property type="entry name" value="PROTEIN_KINASE_ST"/>
    <property type="match status" value="1"/>
</dbReference>
<evidence type="ECO:0000256" key="2">
    <source>
        <dbReference type="ARBA" id="ARBA00022840"/>
    </source>
</evidence>
<keyword evidence="1 4" id="KW-0547">Nucleotide-binding</keyword>
<dbReference type="SMART" id="SM00220">
    <property type="entry name" value="S_TKc"/>
    <property type="match status" value="1"/>
</dbReference>
<dbReference type="Gene3D" id="1.25.40.10">
    <property type="entry name" value="Tetratricopeptide repeat domain"/>
    <property type="match status" value="1"/>
</dbReference>
<dbReference type="Pfam" id="PF08238">
    <property type="entry name" value="Sel1"/>
    <property type="match status" value="7"/>
</dbReference>
<evidence type="ECO:0000256" key="3">
    <source>
        <dbReference type="ARBA" id="ARBA00038101"/>
    </source>
</evidence>
<feature type="domain" description="Protein kinase" evidence="6">
    <location>
        <begin position="1018"/>
        <end position="1287"/>
    </location>
</feature>
<reference evidence="7 8" key="1">
    <citation type="submission" date="2024-04" db="EMBL/GenBank/DDBJ databases">
        <title>Tritrichomonas musculus Genome.</title>
        <authorList>
            <person name="Alves-Ferreira E."/>
            <person name="Grigg M."/>
            <person name="Lorenzi H."/>
            <person name="Galac M."/>
        </authorList>
    </citation>
    <scope>NUCLEOTIDE SEQUENCE [LARGE SCALE GENOMIC DNA]</scope>
    <source>
        <strain evidence="7 8">EAF2021</strain>
    </source>
</reference>
<sequence length="2126" mass="247142">MKSSVSLDLFEEISVYDYLNTKGVSQFALLIDGINDFNSFSNIILEYLDINSYIIKIHSATSFISMNSDMNYFRDHIEPLFKTSHYRAFSIFLKKSLLSNKIQEFFDLKQNIFYLYLENDTYQINDNFNNLKNIKDVKCTLSYPRKYLYGFDNFSDLISSYVEIIKNYRKFPVFAILPLNFYSEKEIDLSTCTGMASIKDKESYPIFSSLNFLHYFGFKEKVPPKPQRMMNVDEIYSISNVNDVQISHLYQRDEEESIRTFLGFDSKFRMLHAFDFFNRKEKMYDDPILLVKEDQMIGFNIKYDLYYIEIRSLFESSLFFSIDFTDSFQLNDSSSSFLRFENLIDFYDAKYTLKTLLSNRLIIKNLNSFDNEELTTLFPSQKTLMKRTFFVMFRIKVCKESQTGQIATQNNLSQESDKNQISIFLPYLKECVVYKEDLICSLDNKKYFVAGFKSEQARNNALYSLDHSKYLVKVKCFIPEGISKKIPPPPPKEEVKQTKPLFQPKENTFYIYFEEFPERKLNYSTNKLRPLFGLRNISDLQRNFIYDDQELTFIGFKSKEALQKAIDVSFTRKNELITNAVGGNIYSYPSDEFVIFEYKKCNFTDSSSNSKVVSRSVDAKSSNSKSSISNSNDNDNLNNSENKSKISKGMNAKPDTNENKSIIVKSNNYNDSETNNNNNGIISNNNVNTKDNLSKKDDKSNVQNKSNDESTIQNNSDNKNAITSNHNNNSTIPNSSDNKNTVQNNNDNKNTVTNKIDNKSTILNSRDNKNTVINNNDNKNAVQNSNDNKNTVQNNNDNKNTVQNSNDNKNTVQNNNDNKNTVQNSNDNKNTVQNNNDNKNTVQNNNDNKNTVQNSNDNKNAVTNKIDKKSTIPNNRDNKNTVQNIHNNKNTIPNNNDNKNVIQISRDNKNDKDKEAVNIDFNSKRDDEILDKDDDFYTKSIDNDIDDDSEIEDFNDYDEEIVKDNENSSKKGITSSQVIDFNKNIDNDQNPKEKETKKGNHNQTSLENFIINLKDYQKLEENPIGNGSYGAVYLVENVHTHKKYVAKMKTKCSISDQDFIDEISFYTRFKFPPILSLHGYSQLDYRNKQPPTMLLDFMPNGSLDKLFAKARKSNKYNDLFRQKKYIILLGIAIAMEYLHNEGVVHRDLKPDNILLDDNYYPRISDFGSSIMYSERDQKRKQTELDIVSPMYIAPEIFLEKEAYSYKVDVYSFAMIAYELLTGIEPFSERNYHSPKSFILDVIKGARPDLSVVSDPEIQAFFKRCWSKEPSERPSFQKIYETIVSPKFQSVYQCDDNEHEKLIYWCFQDSDDKEFNFQYIKEAASNGDPKAMYKYAYILYYLQDNQDEGIKEMIKAADKGYPKAIYYAGIFLEKRKSPQDLQKANNYFKKAADLGNTDAMVNYGDNLMSGIGTKVDSRKAVKYIKKAADLKNDKGLFNYGLYLLYGKGVLKNEKESVKYFKMAAELGNVRGMFQYACMLNFGMGIKRNVEESVKYYKKAIDYGYSDAMLNLGAMYQDGSLNNDEEQAEKYIKMAADLGNDLAMLSYGITLIQKVFNDDNDLYGVKKLLKKANKYLKEAANKGNASANYYLENLQLLFNDVSNDHDLEEKMIRLKKLSEIQNSMFQTESEKPKIHNLNPRNFKKTINKTIYDVEVNTYQTFDNDSSLPFIAISQITVSDKIRCKIDRQLQALPFFKEIKNNMCYNQVDINDIYSFYFFSKQKQKQKQVDQSKDIHQMSEKINKIITKIMSKEQIKCNMPDDFKPLELENYVYYDECLLTPDLAKTFIKILNAYHGVLEVKQNVFDGKRIVNYVIVKENLQEDVIVIAKELLAPQGIIFKTSDYPLSKDIIINEQMILPRNCDFDLILNEIKSIGIEVINVDRNKLFLHEYPDRVRKLFERFSFICFANEVDKMEAVNHLNSCVFKGKKDNVLHYNVELHYASFDDHIYPQFIREKIPLIMKDFKGMLDCQQNVVSIECPIEKTYIGFDTIEHLRKCHFYFDDRIKIWMARENPKFFTSKKGFFYLCIKSKIAEETECVANLISEFAGDIQLSCSEIKYINEKENDYVVLYISYVGYKTVDDLEKAVTTLEEIPTHIRERVSVTIYKGSKYAKLEMEEPDEAVFFYGNL</sequence>
<evidence type="ECO:0000259" key="6">
    <source>
        <dbReference type="PROSITE" id="PS50011"/>
    </source>
</evidence>
<keyword evidence="2 4" id="KW-0067">ATP-binding</keyword>
<feature type="compositionally biased region" description="Polar residues" evidence="5">
    <location>
        <begin position="702"/>
        <end position="733"/>
    </location>
</feature>
<accession>A0ABR2HDL8</accession>
<dbReference type="SUPFAM" id="SSF56112">
    <property type="entry name" value="Protein kinase-like (PK-like)"/>
    <property type="match status" value="1"/>
</dbReference>
<feature type="compositionally biased region" description="Low complexity" evidence="5">
    <location>
        <begin position="884"/>
        <end position="904"/>
    </location>
</feature>
<dbReference type="InterPro" id="IPR011990">
    <property type="entry name" value="TPR-like_helical_dom_sf"/>
</dbReference>
<proteinExistence type="inferred from homology"/>